<dbReference type="RefSeq" id="WP_126608139.1">
    <property type="nucleotide sequence ID" value="NZ_AP025145.1"/>
</dbReference>
<accession>A0AAV5P237</accession>
<dbReference type="SUPFAM" id="SSF53300">
    <property type="entry name" value="vWA-like"/>
    <property type="match status" value="1"/>
</dbReference>
<evidence type="ECO:0000313" key="2">
    <source>
        <dbReference type="EMBL" id="GLQ76398.1"/>
    </source>
</evidence>
<evidence type="ECO:0000313" key="3">
    <source>
        <dbReference type="Proteomes" id="UP001156690"/>
    </source>
</evidence>
<dbReference type="Proteomes" id="UP001156690">
    <property type="component" value="Unassembled WGS sequence"/>
</dbReference>
<organism evidence="2 3">
    <name type="scientific">Vibrio penaeicida</name>
    <dbReference type="NCBI Taxonomy" id="104609"/>
    <lineage>
        <taxon>Bacteria</taxon>
        <taxon>Pseudomonadati</taxon>
        <taxon>Pseudomonadota</taxon>
        <taxon>Gammaproteobacteria</taxon>
        <taxon>Vibrionales</taxon>
        <taxon>Vibrionaceae</taxon>
        <taxon>Vibrio</taxon>
    </lineage>
</organism>
<keyword evidence="3" id="KW-1185">Reference proteome</keyword>
<dbReference type="PIRSF" id="PIRSF031715">
    <property type="entry name" value="Cob_chel_CobT"/>
    <property type="match status" value="1"/>
</dbReference>
<dbReference type="Pfam" id="PF11775">
    <property type="entry name" value="CobT_C"/>
    <property type="match status" value="1"/>
</dbReference>
<dbReference type="EMBL" id="BSNX01000075">
    <property type="protein sequence ID" value="GLQ76398.1"/>
    <property type="molecule type" value="Genomic_DNA"/>
</dbReference>
<evidence type="ECO:0000259" key="1">
    <source>
        <dbReference type="Pfam" id="PF11775"/>
    </source>
</evidence>
<dbReference type="Pfam" id="PF06213">
    <property type="entry name" value="CobT"/>
    <property type="match status" value="1"/>
</dbReference>
<dbReference type="PANTHER" id="PTHR41248:SF1">
    <property type="entry name" value="NORD PROTEIN"/>
    <property type="match status" value="1"/>
</dbReference>
<reference evidence="3" key="1">
    <citation type="journal article" date="2019" name="Int. J. Syst. Evol. Microbiol.">
        <title>The Global Catalogue of Microorganisms (GCM) 10K type strain sequencing project: providing services to taxonomists for standard genome sequencing and annotation.</title>
        <authorList>
            <consortium name="The Broad Institute Genomics Platform"/>
            <consortium name="The Broad Institute Genome Sequencing Center for Infectious Disease"/>
            <person name="Wu L."/>
            <person name="Ma J."/>
        </authorList>
    </citation>
    <scope>NUCLEOTIDE SEQUENCE [LARGE SCALE GENOMIC DNA]</scope>
    <source>
        <strain evidence="3">NBRC 15640</strain>
    </source>
</reference>
<gene>
    <name evidence="2" type="primary">cobT_2</name>
    <name evidence="2" type="ORF">GCM10007932_57610</name>
</gene>
<dbReference type="AlphaFoldDB" id="A0AAV5P237"/>
<proteinExistence type="predicted"/>
<dbReference type="InterPro" id="IPR006538">
    <property type="entry name" value="CobT"/>
</dbReference>
<comment type="caution">
    <text evidence="2">The sequence shown here is derived from an EMBL/GenBank/DDBJ whole genome shotgun (WGS) entry which is preliminary data.</text>
</comment>
<dbReference type="InterPro" id="IPR036465">
    <property type="entry name" value="vWFA_dom_sf"/>
</dbReference>
<dbReference type="InterPro" id="IPR025861">
    <property type="entry name" value="CobT_VWA_dom"/>
</dbReference>
<dbReference type="GO" id="GO:0009236">
    <property type="term" value="P:cobalamin biosynthetic process"/>
    <property type="evidence" value="ECO:0007669"/>
    <property type="project" value="InterPro"/>
</dbReference>
<dbReference type="PANTHER" id="PTHR41248">
    <property type="entry name" value="NORD PROTEIN"/>
    <property type="match status" value="1"/>
</dbReference>
<protein>
    <submittedName>
        <fullName evidence="2">Cobaltochelatase subunit CobT</fullName>
    </submittedName>
</protein>
<name>A0AAV5P237_9VIBR</name>
<dbReference type="InterPro" id="IPR051928">
    <property type="entry name" value="NorD/CobT"/>
</dbReference>
<feature type="domain" description="Cobalamin biosynthesis protein CobT VWA" evidence="1">
    <location>
        <begin position="375"/>
        <end position="556"/>
    </location>
</feature>
<sequence length="588" mass="66435">MNSGKQAISQKQRNQLNREHLLATLRSLSGYSDIELKGDRLFQRSQPLVTLAPHLQLRDFGSVMHLEQENALEDERATQRGLVDGWVAHLTNTNQVDFLASRPTHQMARWVFDALEQLRAESLISKKFEGVSVNIEMHFEHWSRQYEKAGLLESQVGILLFTLLQMVRSRVQSLPIPEIIEEQIESTRMALAPLIGTPLSKLKRSANSQIEYAKFANDIAQVIANLVDSTLEDEDANQPPTRNRIAFDLLVENDGEIECELPVAQAGEGTSVEGRASGYQAFTTDYDEERFAASLVRGALLTEFREDLDKQWMQSGMSIRKVAQRMKERFSTPCEPQYQFGEESGLIDGRRLSQIVTNHNEKRVFYTRPQMLKPDMQLTILIDCSGSMRNSIRSVALMVDVLVRAAHLSGVKTEVLGFTTRSWNGGRAQQDWLKARKPKLPGRLNELRHLIFKSASDNWVKSKRQIAAMMKHDLFKEGIDGEAILWAQKRLSNSECQKKALLVISDGCPMDTATQLANDDAYLARHLSYAIAQCEQEGTLVTGMGIGLDLSAFYTHHLAVDLDQDTNTQTLFNLIDKIAYRLGFSSFM</sequence>